<dbReference type="Pfam" id="PF10630">
    <property type="entry name" value="DUF2476"/>
    <property type="match status" value="1"/>
</dbReference>
<sequence>MMHVRPRSPSVDPEPCWPPQPQGPSPAKRRRLHEPARHEPLAPPDMEAPAGPASDALTSVVFLAAGCAMQLQLEDVDLLLEPEPTSVLQVSLPGHTLILVPEGLQSSAHLGQPGFWSASPQEATLLEMPQGHFIVLPQGSFCEYVLDSSYQEDACDEDADLGFLSPWMDPPAGQASGLLSSIIRMPSPWPQGRITEPHAPMASSNAERYSSRSIWDLDSYLLGPFPSSPLQPLPPSPPPSPQEQRPPHPPHSPRAPCKARRRLFRE</sequence>
<dbReference type="OrthoDB" id="9717112at2759"/>
<organism evidence="3 4">
    <name type="scientific">Peromyscus maniculatus bairdii</name>
    <name type="common">Prairie deer mouse</name>
    <dbReference type="NCBI Taxonomy" id="230844"/>
    <lineage>
        <taxon>Eukaryota</taxon>
        <taxon>Metazoa</taxon>
        <taxon>Chordata</taxon>
        <taxon>Craniata</taxon>
        <taxon>Vertebrata</taxon>
        <taxon>Euteleostomi</taxon>
        <taxon>Mammalia</taxon>
        <taxon>Eutheria</taxon>
        <taxon>Euarchontoglires</taxon>
        <taxon>Glires</taxon>
        <taxon>Rodentia</taxon>
        <taxon>Myomorpha</taxon>
        <taxon>Muroidea</taxon>
        <taxon>Cricetidae</taxon>
        <taxon>Neotominae</taxon>
        <taxon>Peromyscus</taxon>
    </lineage>
</organism>
<reference evidence="3" key="2">
    <citation type="submission" date="2025-08" db="UniProtKB">
        <authorList>
            <consortium name="Ensembl"/>
        </authorList>
    </citation>
    <scope>IDENTIFICATION</scope>
</reference>
<dbReference type="AlphaFoldDB" id="A0A6I9L9D7"/>
<feature type="compositionally biased region" description="Pro residues" evidence="2">
    <location>
        <begin position="15"/>
        <end position="24"/>
    </location>
</feature>
<reference evidence="3" key="3">
    <citation type="submission" date="2025-09" db="UniProtKB">
        <authorList>
            <consortium name="Ensembl"/>
        </authorList>
    </citation>
    <scope>IDENTIFICATION</scope>
</reference>
<gene>
    <name evidence="3" type="primary">LOC102920184</name>
</gene>
<feature type="region of interest" description="Disordered" evidence="2">
    <location>
        <begin position="1"/>
        <end position="52"/>
    </location>
</feature>
<protein>
    <submittedName>
        <fullName evidence="3">Proline-rich protein 23A3-like</fullName>
    </submittedName>
</protein>
<evidence type="ECO:0000256" key="2">
    <source>
        <dbReference type="SAM" id="MobiDB-lite"/>
    </source>
</evidence>
<proteinExistence type="inferred from homology"/>
<keyword evidence="4" id="KW-1185">Reference proteome</keyword>
<dbReference type="Ensembl" id="ENSPEMT00000038755.1">
    <property type="protein sequence ID" value="ENSPEMP00000030340.1"/>
    <property type="gene ID" value="ENSPEMG00000025370.1"/>
</dbReference>
<dbReference type="GeneTree" id="ENSGT00390000007772"/>
<feature type="compositionally biased region" description="Basic residues" evidence="2">
    <location>
        <begin position="257"/>
        <end position="266"/>
    </location>
</feature>
<evidence type="ECO:0000256" key="1">
    <source>
        <dbReference type="ARBA" id="ARBA00009113"/>
    </source>
</evidence>
<dbReference type="PANTHER" id="PTHR31813:SF4">
    <property type="entry name" value="PROLINE-RICH PROTEIN 23A"/>
    <property type="match status" value="1"/>
</dbReference>
<dbReference type="Proteomes" id="UP000694547">
    <property type="component" value="Chromosome 7"/>
</dbReference>
<dbReference type="RefSeq" id="XP_006975251.1">
    <property type="nucleotide sequence ID" value="XM_006975189.3"/>
</dbReference>
<feature type="region of interest" description="Disordered" evidence="2">
    <location>
        <begin position="226"/>
        <end position="266"/>
    </location>
</feature>
<reference evidence="3 4" key="1">
    <citation type="submission" date="2018-10" db="EMBL/GenBank/DDBJ databases">
        <title>Improved assembly of the deer mouse Peromyscus maniculatus genome.</title>
        <authorList>
            <person name="Lassance J.-M."/>
            <person name="Hoekstra H.E."/>
        </authorList>
    </citation>
    <scope>NUCLEOTIDE SEQUENCE [LARGE SCALE GENOMIC DNA]</scope>
</reference>
<feature type="compositionally biased region" description="Pro residues" evidence="2">
    <location>
        <begin position="226"/>
        <end position="241"/>
    </location>
</feature>
<evidence type="ECO:0000313" key="4">
    <source>
        <dbReference type="Proteomes" id="UP000694547"/>
    </source>
</evidence>
<accession>A0A6I9L9D7</accession>
<evidence type="ECO:0000313" key="3">
    <source>
        <dbReference type="Ensembl" id="ENSPEMP00000030340.1"/>
    </source>
</evidence>
<comment type="similarity">
    <text evidence="1">Belongs to the PRR23 family.</text>
</comment>
<name>A0A6I9L9D7_PERMB</name>
<dbReference type="GeneID" id="102920184"/>
<dbReference type="InterPro" id="IPR018903">
    <property type="entry name" value="PRR23"/>
</dbReference>
<dbReference type="PANTHER" id="PTHR31813">
    <property type="entry name" value="PROLINE-RICH PROTEIN 23B"/>
    <property type="match status" value="1"/>
</dbReference>